<evidence type="ECO:0000256" key="4">
    <source>
        <dbReference type="ARBA" id="ARBA00023242"/>
    </source>
</evidence>
<dbReference type="InterPro" id="IPR036960">
    <property type="entry name" value="T-box_sf"/>
</dbReference>
<evidence type="ECO:0000259" key="6">
    <source>
        <dbReference type="PROSITE" id="PS50252"/>
    </source>
</evidence>
<protein>
    <submittedName>
        <fullName evidence="8">T-box domain-containing protein</fullName>
    </submittedName>
</protein>
<dbReference type="InterPro" id="IPR046360">
    <property type="entry name" value="T-box_DNA-bd"/>
</dbReference>
<dbReference type="InterPro" id="IPR008967">
    <property type="entry name" value="p53-like_TF_DNA-bd_sf"/>
</dbReference>
<dbReference type="GO" id="GO:0003677">
    <property type="term" value="F:DNA binding"/>
    <property type="evidence" value="ECO:0007669"/>
    <property type="project" value="UniProtKB-UniRule"/>
</dbReference>
<name>A0A1I7SZA0_9PELO</name>
<dbReference type="WBParaSite" id="Csp11.Scaffold408.g950.t1">
    <property type="protein sequence ID" value="Csp11.Scaffold408.g950.t1"/>
    <property type="gene ID" value="Csp11.Scaffold408.g950"/>
</dbReference>
<reference evidence="8" key="1">
    <citation type="submission" date="2016-11" db="UniProtKB">
        <authorList>
            <consortium name="WormBaseParasite"/>
        </authorList>
    </citation>
    <scope>IDENTIFICATION</scope>
</reference>
<accession>A0A1I7SZA0</accession>
<keyword evidence="7" id="KW-1185">Reference proteome</keyword>
<keyword evidence="2 5" id="KW-0238">DNA-binding</keyword>
<proteinExistence type="predicted"/>
<evidence type="ECO:0000256" key="3">
    <source>
        <dbReference type="ARBA" id="ARBA00023163"/>
    </source>
</evidence>
<keyword evidence="3" id="KW-0804">Transcription</keyword>
<dbReference type="Gene3D" id="2.60.40.820">
    <property type="entry name" value="Transcription factor, T-box"/>
    <property type="match status" value="1"/>
</dbReference>
<dbReference type="GO" id="GO:0003700">
    <property type="term" value="F:DNA-binding transcription factor activity"/>
    <property type="evidence" value="ECO:0007669"/>
    <property type="project" value="InterPro"/>
</dbReference>
<dbReference type="GO" id="GO:0045893">
    <property type="term" value="P:positive regulation of DNA-templated transcription"/>
    <property type="evidence" value="ECO:0007669"/>
    <property type="project" value="InterPro"/>
</dbReference>
<evidence type="ECO:0000313" key="8">
    <source>
        <dbReference type="WBParaSite" id="Csp11.Scaffold408.g950.t1"/>
    </source>
</evidence>
<evidence type="ECO:0000256" key="2">
    <source>
        <dbReference type="ARBA" id="ARBA00023125"/>
    </source>
</evidence>
<comment type="caution">
    <text evidence="5">Lacks conserved residue(s) required for the propagation of feature annotation.</text>
</comment>
<dbReference type="SUPFAM" id="SSF49417">
    <property type="entry name" value="p53-like transcription factors"/>
    <property type="match status" value="1"/>
</dbReference>
<sequence length="76" mass="8856">MMVTNAGRELFPIPQYKIRNLDESKMYILEPNNPTIKVIVEQIRSFRHQKDLKWKRASASSFPSGTVPEQNAQYAF</sequence>
<evidence type="ECO:0000313" key="7">
    <source>
        <dbReference type="Proteomes" id="UP000095282"/>
    </source>
</evidence>
<keyword evidence="1" id="KW-0805">Transcription regulation</keyword>
<organism evidence="7 8">
    <name type="scientific">Caenorhabditis tropicalis</name>
    <dbReference type="NCBI Taxonomy" id="1561998"/>
    <lineage>
        <taxon>Eukaryota</taxon>
        <taxon>Metazoa</taxon>
        <taxon>Ecdysozoa</taxon>
        <taxon>Nematoda</taxon>
        <taxon>Chromadorea</taxon>
        <taxon>Rhabditida</taxon>
        <taxon>Rhabditina</taxon>
        <taxon>Rhabditomorpha</taxon>
        <taxon>Rhabditoidea</taxon>
        <taxon>Rhabditidae</taxon>
        <taxon>Peloderinae</taxon>
        <taxon>Caenorhabditis</taxon>
    </lineage>
</organism>
<evidence type="ECO:0000256" key="5">
    <source>
        <dbReference type="PROSITE-ProRule" id="PRU00201"/>
    </source>
</evidence>
<keyword evidence="4 5" id="KW-0539">Nucleus</keyword>
<comment type="subcellular location">
    <subcellularLocation>
        <location evidence="5">Nucleus</location>
    </subcellularLocation>
</comment>
<dbReference type="GO" id="GO:0005634">
    <property type="term" value="C:nucleus"/>
    <property type="evidence" value="ECO:0007669"/>
    <property type="project" value="UniProtKB-SubCell"/>
</dbReference>
<evidence type="ECO:0000256" key="1">
    <source>
        <dbReference type="ARBA" id="ARBA00023015"/>
    </source>
</evidence>
<dbReference type="Proteomes" id="UP000095282">
    <property type="component" value="Unplaced"/>
</dbReference>
<dbReference type="PROSITE" id="PS50252">
    <property type="entry name" value="TBOX_3"/>
    <property type="match status" value="1"/>
</dbReference>
<dbReference type="AlphaFoldDB" id="A0A1I7SZA0"/>
<feature type="domain" description="T-box" evidence="6">
    <location>
        <begin position="1"/>
        <end position="29"/>
    </location>
</feature>